<dbReference type="SUPFAM" id="SSF89796">
    <property type="entry name" value="CoA-transferase family III (CaiB/BaiF)"/>
    <property type="match status" value="1"/>
</dbReference>
<protein>
    <recommendedName>
        <fullName evidence="4">CoA transferase</fullName>
    </recommendedName>
</protein>
<evidence type="ECO:0000256" key="1">
    <source>
        <dbReference type="SAM" id="MobiDB-lite"/>
    </source>
</evidence>
<dbReference type="Gene3D" id="3.40.50.10540">
    <property type="entry name" value="Crotonobetainyl-coa:carnitine coa-transferase, domain 1"/>
    <property type="match status" value="1"/>
</dbReference>
<organism evidence="2 3">
    <name type="scientific">Amycolatopsis acidiphila</name>
    <dbReference type="NCBI Taxonomy" id="715473"/>
    <lineage>
        <taxon>Bacteria</taxon>
        <taxon>Bacillati</taxon>
        <taxon>Actinomycetota</taxon>
        <taxon>Actinomycetes</taxon>
        <taxon>Pseudonocardiales</taxon>
        <taxon>Pseudonocardiaceae</taxon>
        <taxon>Amycolatopsis</taxon>
    </lineage>
</organism>
<evidence type="ECO:0000313" key="2">
    <source>
        <dbReference type="EMBL" id="TVT21498.1"/>
    </source>
</evidence>
<dbReference type="InterPro" id="IPR044855">
    <property type="entry name" value="CoA-Trfase_III_dom3_sf"/>
</dbReference>
<keyword evidence="3" id="KW-1185">Reference proteome</keyword>
<dbReference type="Gene3D" id="3.30.1540.10">
    <property type="entry name" value="formyl-coa transferase, domain 3"/>
    <property type="match status" value="1"/>
</dbReference>
<accession>A0A558AB56</accession>
<name>A0A558AB56_9PSEU</name>
<dbReference type="GO" id="GO:0003824">
    <property type="term" value="F:catalytic activity"/>
    <property type="evidence" value="ECO:0007669"/>
    <property type="project" value="InterPro"/>
</dbReference>
<evidence type="ECO:0008006" key="4">
    <source>
        <dbReference type="Google" id="ProtNLM"/>
    </source>
</evidence>
<proteinExistence type="predicted"/>
<sequence length="173" mass="18614">MRRLPVAADHEPGRPVDLSVLPLMRSALAALGRADEEFDADLMRAAMRQAPAAAWLAEIRAVDVAVELINPLGSLLADEDVAVNGYVVEVSDPEHGRIRQAAPPFRTQPPGEVRGPAPSLGQHTAEVLAETVVALKFPRPHPVRDARWRASAWSTSGPTSRGRSRPCCSPAPR</sequence>
<feature type="region of interest" description="Disordered" evidence="1">
    <location>
        <begin position="100"/>
        <end position="119"/>
    </location>
</feature>
<dbReference type="EMBL" id="VJZA01000026">
    <property type="protein sequence ID" value="TVT21498.1"/>
    <property type="molecule type" value="Genomic_DNA"/>
</dbReference>
<dbReference type="InterPro" id="IPR003673">
    <property type="entry name" value="CoA-Trfase_fam_III"/>
</dbReference>
<comment type="caution">
    <text evidence="2">The sequence shown here is derived from an EMBL/GenBank/DDBJ whole genome shotgun (WGS) entry which is preliminary data.</text>
</comment>
<feature type="region of interest" description="Disordered" evidence="1">
    <location>
        <begin position="146"/>
        <end position="173"/>
    </location>
</feature>
<reference evidence="2 3" key="1">
    <citation type="submission" date="2019-07" db="EMBL/GenBank/DDBJ databases">
        <title>New species of Amycolatopsis and Streptomyces.</title>
        <authorList>
            <person name="Duangmal K."/>
            <person name="Teo W.F.A."/>
            <person name="Lipun K."/>
        </authorList>
    </citation>
    <scope>NUCLEOTIDE SEQUENCE [LARGE SCALE GENOMIC DNA]</scope>
    <source>
        <strain evidence="2 3">JCM 30562</strain>
    </source>
</reference>
<dbReference type="Pfam" id="PF02515">
    <property type="entry name" value="CoA_transf_3"/>
    <property type="match status" value="1"/>
</dbReference>
<gene>
    <name evidence="2" type="ORF">FNH06_16870</name>
</gene>
<evidence type="ECO:0000313" key="3">
    <source>
        <dbReference type="Proteomes" id="UP000318578"/>
    </source>
</evidence>
<dbReference type="InterPro" id="IPR023606">
    <property type="entry name" value="CoA-Trfase_III_dom_1_sf"/>
</dbReference>
<dbReference type="Proteomes" id="UP000318578">
    <property type="component" value="Unassembled WGS sequence"/>
</dbReference>
<dbReference type="AlphaFoldDB" id="A0A558AB56"/>